<evidence type="ECO:0000313" key="1">
    <source>
        <dbReference type="EMBL" id="RZE15478.1"/>
    </source>
</evidence>
<comment type="caution">
    <text evidence="1">The sequence shown here is derived from an EMBL/GenBank/DDBJ whole genome shotgun (WGS) entry which is preliminary data.</text>
</comment>
<accession>A0A8G1ZQZ3</accession>
<evidence type="ECO:0000313" key="2">
    <source>
        <dbReference type="Proteomes" id="UP000292693"/>
    </source>
</evidence>
<name>A0A8G1ZQZ3_9ACTN</name>
<dbReference type="EMBL" id="PKLL01000033">
    <property type="protein sequence ID" value="RZE15478.1"/>
    <property type="molecule type" value="Genomic_DNA"/>
</dbReference>
<sequence>MTVTFGPLLLDDEANTQLKPTFEPVLRLYYVELWKDGAVLDVHGTGEWLETAAYAVDAVDAFLAGHGVRPLTDIERAELYGGLLQAKGGAGYEVLTRQVARRA</sequence>
<organism evidence="1 2">
    <name type="scientific">Streptomyces albidoflavus</name>
    <dbReference type="NCBI Taxonomy" id="1886"/>
    <lineage>
        <taxon>Bacteria</taxon>
        <taxon>Bacillati</taxon>
        <taxon>Actinomycetota</taxon>
        <taxon>Actinomycetes</taxon>
        <taxon>Kitasatosporales</taxon>
        <taxon>Streptomycetaceae</taxon>
        <taxon>Streptomyces</taxon>
        <taxon>Streptomyces albidoflavus group</taxon>
    </lineage>
</organism>
<dbReference type="AlphaFoldDB" id="A0A8G1ZQZ3"/>
<reference evidence="1 2" key="1">
    <citation type="submission" date="2017-12" db="EMBL/GenBank/DDBJ databases">
        <title>Population genomics insights into the ecological differentiation and adaptive evolution in streptomycetes.</title>
        <authorList>
            <person name="Li Y."/>
            <person name="Huang Y."/>
        </authorList>
    </citation>
    <scope>NUCLEOTIDE SEQUENCE [LARGE SCALE GENOMIC DNA]</scope>
    <source>
        <strain evidence="1 2">NBRC 100770</strain>
    </source>
</reference>
<dbReference type="RefSeq" id="WP_129806016.1">
    <property type="nucleotide sequence ID" value="NZ_CP108648.1"/>
</dbReference>
<dbReference type="GeneID" id="97271793"/>
<dbReference type="Proteomes" id="UP000292693">
    <property type="component" value="Unassembled WGS sequence"/>
</dbReference>
<protein>
    <submittedName>
        <fullName evidence="1">Uncharacterized protein</fullName>
    </submittedName>
</protein>
<proteinExistence type="predicted"/>
<gene>
    <name evidence="1" type="ORF">C0Q92_31005</name>
</gene>